<reference evidence="2" key="1">
    <citation type="journal article" date="2019" name="Microbiol. Resour. Announc.">
        <title>Complete Genome Sequence of Rubrobacter xylanophilus Strain AA3-22, Isolated from Arima Onsen in Japan.</title>
        <authorList>
            <person name="Tomariguchi N."/>
            <person name="Miyazaki K."/>
        </authorList>
    </citation>
    <scope>NUCLEOTIDE SEQUENCE [LARGE SCALE GENOMIC DNA]</scope>
    <source>
        <strain evidence="2">AA3-22</strain>
    </source>
</reference>
<dbReference type="InterPro" id="IPR015422">
    <property type="entry name" value="PyrdxlP-dep_Trfase_small"/>
</dbReference>
<gene>
    <name evidence="2" type="ORF">RxyAA322_15210</name>
</gene>
<name>A0A510HML1_9ACTN</name>
<sequence>MHGTAIISAWFRSPRPTRGGCAIDRSEIPALDGNDYAYLNSGASGPPTRRVLKAARAAEELCCGPAYLEGPGFFARCAAFVERAREAAAHLLGASPEDIALTTNTTHGINLGLGALDWRAGDEVISSLTEHPGCLVPLHGLRERYGVRLRLLEPPITPGRVAAEMRPRTRLVALSHVDWTTGEALPVEEISTLTRRRGVLTLVDGAQSVGAVPVNLPEIGADLYAFTGHKWLLGPEGMGGLYVRPGLDLPSPNLGYLSVEDPSSFRPEGGYRLHPGARRFESSTTSPALAAGFAEAARAASERGADLFEGIRNRAALLAGMLAELPNVRLRTPLQPAAGLVSFEVEGVGADEAVARLLERRFVLRRLPSGSLRASTHLFNTEEELEGLVRAVRELS</sequence>
<protein>
    <submittedName>
        <fullName evidence="2">Cysteine lyase</fullName>
    </submittedName>
</protein>
<dbReference type="InterPro" id="IPR015421">
    <property type="entry name" value="PyrdxlP-dep_Trfase_major"/>
</dbReference>
<dbReference type="PANTHER" id="PTHR43586">
    <property type="entry name" value="CYSTEINE DESULFURASE"/>
    <property type="match status" value="1"/>
</dbReference>
<dbReference type="OrthoDB" id="9808002at2"/>
<dbReference type="EMBL" id="AP019791">
    <property type="protein sequence ID" value="BBL79667.1"/>
    <property type="molecule type" value="Genomic_DNA"/>
</dbReference>
<accession>A0A510HML1</accession>
<proteinExistence type="predicted"/>
<feature type="domain" description="Aminotransferase class V" evidence="1">
    <location>
        <begin position="38"/>
        <end position="384"/>
    </location>
</feature>
<dbReference type="Proteomes" id="UP000318065">
    <property type="component" value="Chromosome"/>
</dbReference>
<evidence type="ECO:0000313" key="3">
    <source>
        <dbReference type="Proteomes" id="UP000318065"/>
    </source>
</evidence>
<dbReference type="Gene3D" id="3.40.640.10">
    <property type="entry name" value="Type I PLP-dependent aspartate aminotransferase-like (Major domain)"/>
    <property type="match status" value="1"/>
</dbReference>
<dbReference type="PANTHER" id="PTHR43586:SF4">
    <property type="entry name" value="ISOPENICILLIN N EPIMERASE"/>
    <property type="match status" value="1"/>
</dbReference>
<dbReference type="Pfam" id="PF00266">
    <property type="entry name" value="Aminotran_5"/>
    <property type="match status" value="1"/>
</dbReference>
<organism evidence="2 3">
    <name type="scientific">Rubrobacter xylanophilus</name>
    <dbReference type="NCBI Taxonomy" id="49319"/>
    <lineage>
        <taxon>Bacteria</taxon>
        <taxon>Bacillati</taxon>
        <taxon>Actinomycetota</taxon>
        <taxon>Rubrobacteria</taxon>
        <taxon>Rubrobacterales</taxon>
        <taxon>Rubrobacteraceae</taxon>
        <taxon>Rubrobacter</taxon>
    </lineage>
</organism>
<keyword evidence="3" id="KW-1185">Reference proteome</keyword>
<dbReference type="GO" id="GO:0016829">
    <property type="term" value="F:lyase activity"/>
    <property type="evidence" value="ECO:0007669"/>
    <property type="project" value="UniProtKB-KW"/>
</dbReference>
<dbReference type="AlphaFoldDB" id="A0A510HML1"/>
<evidence type="ECO:0000313" key="2">
    <source>
        <dbReference type="EMBL" id="BBL79667.1"/>
    </source>
</evidence>
<evidence type="ECO:0000259" key="1">
    <source>
        <dbReference type="Pfam" id="PF00266"/>
    </source>
</evidence>
<dbReference type="InterPro" id="IPR015424">
    <property type="entry name" value="PyrdxlP-dep_Trfase"/>
</dbReference>
<dbReference type="RefSeq" id="WP_143527678.1">
    <property type="nucleotide sequence ID" value="NZ_AP019791.1"/>
</dbReference>
<dbReference type="InterPro" id="IPR000192">
    <property type="entry name" value="Aminotrans_V_dom"/>
</dbReference>
<dbReference type="Gene3D" id="3.90.1150.10">
    <property type="entry name" value="Aspartate Aminotransferase, domain 1"/>
    <property type="match status" value="1"/>
</dbReference>
<keyword evidence="2" id="KW-0456">Lyase</keyword>
<dbReference type="SUPFAM" id="SSF53383">
    <property type="entry name" value="PLP-dependent transferases"/>
    <property type="match status" value="1"/>
</dbReference>